<dbReference type="InterPro" id="IPR001315">
    <property type="entry name" value="CARD"/>
</dbReference>
<dbReference type="eggNOG" id="ENOG502QWRJ">
    <property type="taxonomic scope" value="Eukaryota"/>
</dbReference>
<dbReference type="AlphaFoldDB" id="M3Y1J4"/>
<dbReference type="GO" id="GO:0072557">
    <property type="term" value="C:IPAF inflammasome complex"/>
    <property type="evidence" value="ECO:0007669"/>
    <property type="project" value="Ensembl"/>
</dbReference>
<evidence type="ECO:0000256" key="5">
    <source>
        <dbReference type="ARBA" id="ARBA00022840"/>
    </source>
</evidence>
<reference evidence="8" key="1">
    <citation type="submission" date="2024-06" db="UniProtKB">
        <authorList>
            <consortium name="Ensembl"/>
        </authorList>
    </citation>
    <scope>IDENTIFICATION</scope>
</reference>
<dbReference type="InterPro" id="IPR053882">
    <property type="entry name" value="Nlrc4-like_WHD"/>
</dbReference>
<evidence type="ECO:0000256" key="2">
    <source>
        <dbReference type="ARBA" id="ARBA00022490"/>
    </source>
</evidence>
<dbReference type="GO" id="GO:0042742">
    <property type="term" value="P:defense response to bacterium"/>
    <property type="evidence" value="ECO:0007669"/>
    <property type="project" value="Ensembl"/>
</dbReference>
<dbReference type="FunFam" id="3.80.10.10:FF:000409">
    <property type="entry name" value="NLR family CARD domain containing 4"/>
    <property type="match status" value="1"/>
</dbReference>
<dbReference type="InterPro" id="IPR027417">
    <property type="entry name" value="P-loop_NTPase"/>
</dbReference>
<dbReference type="GO" id="GO:0010954">
    <property type="term" value="P:positive regulation of protein processing"/>
    <property type="evidence" value="ECO:0007669"/>
    <property type="project" value="Ensembl"/>
</dbReference>
<dbReference type="Gene3D" id="3.40.50.300">
    <property type="entry name" value="P-loop containing nucleotide triphosphate hydrolases"/>
    <property type="match status" value="1"/>
</dbReference>
<dbReference type="STRING" id="9669.ENSMPUP00000005195"/>
<dbReference type="GO" id="GO:0070269">
    <property type="term" value="P:pyroptotic inflammatory response"/>
    <property type="evidence" value="ECO:0007669"/>
    <property type="project" value="Ensembl"/>
</dbReference>
<dbReference type="PROSITE" id="PS50209">
    <property type="entry name" value="CARD"/>
    <property type="match status" value="1"/>
</dbReference>
<dbReference type="Gene3D" id="3.80.10.10">
    <property type="entry name" value="Ribonuclease Inhibitor"/>
    <property type="match status" value="1"/>
</dbReference>
<dbReference type="GO" id="GO:0002218">
    <property type="term" value="P:activation of innate immune response"/>
    <property type="evidence" value="ECO:0007669"/>
    <property type="project" value="Ensembl"/>
</dbReference>
<dbReference type="Pfam" id="PF00619">
    <property type="entry name" value="CARD"/>
    <property type="match status" value="1"/>
</dbReference>
<dbReference type="InterPro" id="IPR042220">
    <property type="entry name" value="NLRC4"/>
</dbReference>
<dbReference type="Gene3D" id="1.10.1900.50">
    <property type="match status" value="1"/>
</dbReference>
<evidence type="ECO:0000259" key="7">
    <source>
        <dbReference type="PROSITE" id="PS50209"/>
    </source>
</evidence>
<dbReference type="Pfam" id="PF05729">
    <property type="entry name" value="NACHT"/>
    <property type="match status" value="1"/>
</dbReference>
<evidence type="ECO:0000256" key="6">
    <source>
        <dbReference type="ARBA" id="ARBA00022859"/>
    </source>
</evidence>
<dbReference type="CDD" id="cd01671">
    <property type="entry name" value="CARD"/>
    <property type="match status" value="1"/>
</dbReference>
<dbReference type="GO" id="GO:0016045">
    <property type="term" value="P:detection of bacterium"/>
    <property type="evidence" value="ECO:0007669"/>
    <property type="project" value="Ensembl"/>
</dbReference>
<dbReference type="OMA" id="KDWYHTP"/>
<evidence type="ECO:0000256" key="3">
    <source>
        <dbReference type="ARBA" id="ARBA00022588"/>
    </source>
</evidence>
<keyword evidence="6" id="KW-0391">Immunity</keyword>
<dbReference type="Gene3D" id="1.10.533.10">
    <property type="entry name" value="Death Domain, Fas"/>
    <property type="match status" value="1"/>
</dbReference>
<comment type="subcellular location">
    <subcellularLocation>
        <location evidence="1">Cytoplasm</location>
    </subcellularLocation>
</comment>
<dbReference type="PANTHER" id="PTHR47688">
    <property type="entry name" value="NLR FAMILY CARD DOMAIN-CONTAINING PROTEIN 4"/>
    <property type="match status" value="1"/>
</dbReference>
<dbReference type="GO" id="GO:0051260">
    <property type="term" value="P:protein homooligomerization"/>
    <property type="evidence" value="ECO:0007669"/>
    <property type="project" value="Ensembl"/>
</dbReference>
<sequence length="1007" mass="116216">MNFIKENSRVLIQRMGMTRIKQIVYELFVWNVLNHEEIKIICCKKVKQKAVRGIIPLILKKGSESYNLFLRSLENFILFYFFSVFPTGLFQQISEEDLDDLTYNLKDLYHIPSFLSFCPLSKDIDIIFNSKSTFTEGVLWKKDHHHYRVEQLTPNYLLDTLQSPCIIKGESGKWKSTLLQQIDTLWASGKCGALTKFKLIFFFQLSRAQGGLFATMWDQLVHIPDVIRKPTFLAMLLKLQQVLFLLGGYNEFRAQNCPETEILIKENHSLQNMGVVATTECLRHIRQFGALTAEWVMTEDSAQTLIWKVLTKEHAEGLLLQIQKSRCLRSLRKTPHFVVIICVIQMGENKFHSNTQTTLILTFYDLLIYKNQHKLREAAAGDFTQSLEYYGDLTLGGGFDFQPEDMSSVNEDTLPTTGLLCKYTAQWFKPKYKFFPDSSQELAGCRVGNSLKSQEPEEVTKGNKMVFISDFTSKYSNLLPYTWISYRSHRDCFERLQECIKMATSSGLVLSNTKKPLWRQESMQVKNTTMQETLKAININSFTECGINHIYESDLTKEFEASFCGKSLYIKSENIPDYLFDFFEHLLNWVSPLDFIKLNFYGEALVSWDKITGDTSRRGEESSETYIPNMAMSLFCNWKQEFKTLEVTLWDFSKLNKQKIRYLGKIFSSATSLRLCMKRYAGVARSFSSLLGTRENNFVTVEASALTIEEEQHITHVTNLKTWSIQDLQTVWLSGIVHIISLRKNLDSVVQIMWWRGRGGDGEAKSKGEGDRGTNLKKMSLLHPMHLSDIGKGMDYIVKFLSTETCDLEEIQLVSCCLSPNAVKTLVSNSLDFISLTDCLEYICSVHGNEKNKCHRRQGTLGNLAATMYLQIYGNPSTVIPKKLKQRKHVFQKNIISQTDLRIRRKEGGREERSLRCIFEKKHLKNFQQLNLARNYMSSDRSLAFKNVFQNLKQLVFFFFLTIFALIRKLSHVLSKLTFVQKAKHVVWQFDGDNISVTKGVFKLVTA</sequence>
<dbReference type="GO" id="GO:0089720">
    <property type="term" value="F:caspase binding"/>
    <property type="evidence" value="ECO:0007669"/>
    <property type="project" value="Ensembl"/>
</dbReference>
<dbReference type="GO" id="GO:0042803">
    <property type="term" value="F:protein homodimerization activity"/>
    <property type="evidence" value="ECO:0007669"/>
    <property type="project" value="Ensembl"/>
</dbReference>
<protein>
    <submittedName>
        <fullName evidence="8">NLR family CARD domain containing 4</fullName>
    </submittedName>
</protein>
<dbReference type="GO" id="GO:0043065">
    <property type="term" value="P:positive regulation of apoptotic process"/>
    <property type="evidence" value="ECO:0007669"/>
    <property type="project" value="Ensembl"/>
</dbReference>
<dbReference type="Ensembl" id="ENSMPUT00000005283.1">
    <property type="protein sequence ID" value="ENSMPUP00000005195.1"/>
    <property type="gene ID" value="ENSMPUG00000005233.1"/>
</dbReference>
<organism evidence="8">
    <name type="scientific">Mustela putorius furo</name>
    <name type="common">European domestic ferret</name>
    <name type="synonym">Mustela furo</name>
    <dbReference type="NCBI Taxonomy" id="9669"/>
    <lineage>
        <taxon>Eukaryota</taxon>
        <taxon>Metazoa</taxon>
        <taxon>Chordata</taxon>
        <taxon>Craniata</taxon>
        <taxon>Vertebrata</taxon>
        <taxon>Euteleostomi</taxon>
        <taxon>Mammalia</taxon>
        <taxon>Eutheria</taxon>
        <taxon>Laurasiatheria</taxon>
        <taxon>Carnivora</taxon>
        <taxon>Caniformia</taxon>
        <taxon>Musteloidea</taxon>
        <taxon>Mustelidae</taxon>
        <taxon>Mustelinae</taxon>
        <taxon>Mustela</taxon>
    </lineage>
</organism>
<evidence type="ECO:0000313" key="8">
    <source>
        <dbReference type="Ensembl" id="ENSMPUP00000005195.1"/>
    </source>
</evidence>
<proteinExistence type="predicted"/>
<dbReference type="GeneTree" id="ENSGT00940000161744"/>
<dbReference type="GO" id="GO:0032731">
    <property type="term" value="P:positive regulation of interleukin-1 beta production"/>
    <property type="evidence" value="ECO:0007669"/>
    <property type="project" value="Ensembl"/>
</dbReference>
<dbReference type="SUPFAM" id="SSF52047">
    <property type="entry name" value="RNI-like"/>
    <property type="match status" value="1"/>
</dbReference>
<evidence type="ECO:0000256" key="4">
    <source>
        <dbReference type="ARBA" id="ARBA00022741"/>
    </source>
</evidence>
<keyword evidence="5" id="KW-0067">ATP-binding</keyword>
<dbReference type="Pfam" id="PF22524">
    <property type="entry name" value="WHD_Nlrc4"/>
    <property type="match status" value="1"/>
</dbReference>
<dbReference type="InParanoid" id="M3Y1J4"/>
<name>M3Y1J4_MUSPF</name>
<keyword evidence="4" id="KW-0547">Nucleotide-binding</keyword>
<dbReference type="GO" id="GO:0005524">
    <property type="term" value="F:ATP binding"/>
    <property type="evidence" value="ECO:0007669"/>
    <property type="project" value="UniProtKB-KW"/>
</dbReference>
<dbReference type="SUPFAM" id="SSF47986">
    <property type="entry name" value="DEATH domain"/>
    <property type="match status" value="1"/>
</dbReference>
<keyword evidence="2" id="KW-0963">Cytoplasm</keyword>
<dbReference type="GO" id="GO:0005886">
    <property type="term" value="C:plasma membrane"/>
    <property type="evidence" value="ECO:0007669"/>
    <property type="project" value="Ensembl"/>
</dbReference>
<dbReference type="PANTHER" id="PTHR47688:SF1">
    <property type="entry name" value="NLR FAMILY CARD DOMAIN-CONTAINING PROTEIN 4"/>
    <property type="match status" value="1"/>
</dbReference>
<feature type="domain" description="CARD" evidence="7">
    <location>
        <begin position="1"/>
        <end position="75"/>
    </location>
</feature>
<dbReference type="InterPro" id="IPR007111">
    <property type="entry name" value="NACHT_NTPase"/>
</dbReference>
<keyword evidence="3" id="KW-0399">Innate immunity</keyword>
<evidence type="ECO:0000256" key="1">
    <source>
        <dbReference type="ARBA" id="ARBA00004496"/>
    </source>
</evidence>
<accession>M3Y1J4</accession>
<dbReference type="HOGENOM" id="CLU_011683_0_0_1"/>
<dbReference type="EMBL" id="AEYP01092840">
    <property type="status" value="NOT_ANNOTATED_CDS"/>
    <property type="molecule type" value="Genomic_DNA"/>
</dbReference>
<dbReference type="GO" id="GO:0045087">
    <property type="term" value="P:innate immune response"/>
    <property type="evidence" value="ECO:0007669"/>
    <property type="project" value="UniProtKB-KW"/>
</dbReference>
<dbReference type="GO" id="GO:0061133">
    <property type="term" value="F:endopeptidase activator activity"/>
    <property type="evidence" value="ECO:0007669"/>
    <property type="project" value="Ensembl"/>
</dbReference>
<gene>
    <name evidence="8" type="primary">NLRC4</name>
</gene>
<dbReference type="InterPro" id="IPR032675">
    <property type="entry name" value="LRR_dom_sf"/>
</dbReference>
<dbReference type="InterPro" id="IPR011029">
    <property type="entry name" value="DEATH-like_dom_sf"/>
</dbReference>